<keyword evidence="2" id="KW-1185">Reference proteome</keyword>
<name>A0A0R2DKL6_9LACO</name>
<dbReference type="Proteomes" id="UP000051378">
    <property type="component" value="Unassembled WGS sequence"/>
</dbReference>
<proteinExistence type="predicted"/>
<comment type="caution">
    <text evidence="1">The sequence shown here is derived from an EMBL/GenBank/DDBJ whole genome shotgun (WGS) entry which is preliminary data.</text>
</comment>
<evidence type="ECO:0000313" key="2">
    <source>
        <dbReference type="Proteomes" id="UP000051378"/>
    </source>
</evidence>
<dbReference type="STRING" id="1423744.FC86_GL000081"/>
<organism evidence="1 2">
    <name type="scientific">Holzapfeliella floricola DSM 23037 = JCM 16512</name>
    <dbReference type="NCBI Taxonomy" id="1423744"/>
    <lineage>
        <taxon>Bacteria</taxon>
        <taxon>Bacillati</taxon>
        <taxon>Bacillota</taxon>
        <taxon>Bacilli</taxon>
        <taxon>Lactobacillales</taxon>
        <taxon>Lactobacillaceae</taxon>
        <taxon>Holzapfeliella</taxon>
    </lineage>
</organism>
<dbReference type="EMBL" id="AYZL01000008">
    <property type="protein sequence ID" value="KRN04633.1"/>
    <property type="molecule type" value="Genomic_DNA"/>
</dbReference>
<protein>
    <submittedName>
        <fullName evidence="1">Uncharacterized protein</fullName>
    </submittedName>
</protein>
<reference evidence="1 2" key="1">
    <citation type="journal article" date="2015" name="Genome Announc.">
        <title>Expanding the biotechnology potential of lactobacilli through comparative genomics of 213 strains and associated genera.</title>
        <authorList>
            <person name="Sun Z."/>
            <person name="Harris H.M."/>
            <person name="McCann A."/>
            <person name="Guo C."/>
            <person name="Argimon S."/>
            <person name="Zhang W."/>
            <person name="Yang X."/>
            <person name="Jeffery I.B."/>
            <person name="Cooney J.C."/>
            <person name="Kagawa T.F."/>
            <person name="Liu W."/>
            <person name="Song Y."/>
            <person name="Salvetti E."/>
            <person name="Wrobel A."/>
            <person name="Rasinkangas P."/>
            <person name="Parkhill J."/>
            <person name="Rea M.C."/>
            <person name="O'Sullivan O."/>
            <person name="Ritari J."/>
            <person name="Douillard F.P."/>
            <person name="Paul Ross R."/>
            <person name="Yang R."/>
            <person name="Briner A.E."/>
            <person name="Felis G.E."/>
            <person name="de Vos W.M."/>
            <person name="Barrangou R."/>
            <person name="Klaenhammer T.R."/>
            <person name="Caufield P.W."/>
            <person name="Cui Y."/>
            <person name="Zhang H."/>
            <person name="O'Toole P.W."/>
        </authorList>
    </citation>
    <scope>NUCLEOTIDE SEQUENCE [LARGE SCALE GENOMIC DNA]</scope>
    <source>
        <strain evidence="1 2">DSM 23037</strain>
    </source>
</reference>
<sequence length="414" mass="46734">MYNSNSVSAATSMGFSDQEYTDSYSLFFDSSQVSVTTPVLQTGSVGNNLIYYDAGYQGSRFTVLNRVLEYRVKLSPSLAEFVDGISVESSNSVDNDNYNYNNKVTIDSDGQKVFSAGVLVQRGDSPQVARIILHLKDVGYMPIDSNSYIATYMSSKRIDMLGQEIEKRIGDNYTALRILNANRLTDFEKHNDDFIKNKKPAELNRLKEVRDSLIRNAQTPNFIPAASSNKLTAIISKIYDDYYNMLQKKRVVSNQDLTELVAITNDGIAAMQTAYDNFTDAFMDQITDFLDFGTLDISAQPMTYQTTLPQRMQWRGIAMKAESNYTVRVTMSDLYHDGKPLGATYLMEGRVRYPEEQFWYGVNKPNIKKEKNILIRTNRNPRANNSIKLIVPPGRARLGKYQGTATWTVTASPV</sequence>
<dbReference type="OrthoDB" id="2330181at2"/>
<evidence type="ECO:0000313" key="1">
    <source>
        <dbReference type="EMBL" id="KRN04633.1"/>
    </source>
</evidence>
<dbReference type="AlphaFoldDB" id="A0A0R2DKL6"/>
<gene>
    <name evidence="1" type="ORF">FC86_GL000081</name>
</gene>
<accession>A0A0R2DKL6</accession>
<dbReference type="PATRIC" id="fig|1423744.4.peg.84"/>